<gene>
    <name evidence="1" type="ORF">JAV76_12950</name>
</gene>
<name>A0A934I627_9MICO</name>
<accession>A0A934I627</accession>
<proteinExistence type="predicted"/>
<comment type="caution">
    <text evidence="1">The sequence shown here is derived from an EMBL/GenBank/DDBJ whole genome shotgun (WGS) entry which is preliminary data.</text>
</comment>
<organism evidence="1 2">
    <name type="scientific">Sanguibacter suaedae</name>
    <dbReference type="NCBI Taxonomy" id="2795737"/>
    <lineage>
        <taxon>Bacteria</taxon>
        <taxon>Bacillati</taxon>
        <taxon>Actinomycetota</taxon>
        <taxon>Actinomycetes</taxon>
        <taxon>Micrococcales</taxon>
        <taxon>Sanguibacteraceae</taxon>
        <taxon>Sanguibacter</taxon>
    </lineage>
</organism>
<sequence>MDSRRKCTAQGVEGIDVGEWVRPSVPAPHDRGATGVDDLQSAIGSLRAARARQSVARLDFLRGLRAVTHSGLATQSAIARELGISQSAVSQNLQEEAKLAPVREGFHGSDPQEIIMRFAAGDLSREQVVDELSRWPYLPSDGLEGPMDDLLVTVRGSFDDVEDAVVSGALPRHVYDEVLTRVTRPHCETARTC</sequence>
<protein>
    <submittedName>
        <fullName evidence="1">MarR family transcriptional regulator</fullName>
    </submittedName>
</protein>
<dbReference type="EMBL" id="JAEINH010000012">
    <property type="protein sequence ID" value="MBI9115923.1"/>
    <property type="molecule type" value="Genomic_DNA"/>
</dbReference>
<dbReference type="AlphaFoldDB" id="A0A934I627"/>
<evidence type="ECO:0000313" key="1">
    <source>
        <dbReference type="EMBL" id="MBI9115923.1"/>
    </source>
</evidence>
<dbReference type="Proteomes" id="UP000602087">
    <property type="component" value="Unassembled WGS sequence"/>
</dbReference>
<evidence type="ECO:0000313" key="2">
    <source>
        <dbReference type="Proteomes" id="UP000602087"/>
    </source>
</evidence>
<keyword evidence="2" id="KW-1185">Reference proteome</keyword>
<reference evidence="1" key="1">
    <citation type="submission" date="2020-12" db="EMBL/GenBank/DDBJ databases">
        <title>Sanguibacter suaedae sp. nov., isolated from Suaeda aralocaspica.</title>
        <authorList>
            <person name="Ma Q."/>
        </authorList>
    </citation>
    <scope>NUCLEOTIDE SEQUENCE</scope>
    <source>
        <strain evidence="1">YZGR15</strain>
    </source>
</reference>